<feature type="domain" description="Methyltransferase" evidence="1">
    <location>
        <begin position="30"/>
        <end position="152"/>
    </location>
</feature>
<dbReference type="Gene3D" id="3.40.50.150">
    <property type="entry name" value="Vaccinia Virus protein VP39"/>
    <property type="match status" value="1"/>
</dbReference>
<evidence type="ECO:0000259" key="1">
    <source>
        <dbReference type="Pfam" id="PF13847"/>
    </source>
</evidence>
<dbReference type="GO" id="GO:0030798">
    <property type="term" value="F:trans-aconitate 2-methyltransferase activity"/>
    <property type="evidence" value="ECO:0007669"/>
    <property type="project" value="UniProtKB-EC"/>
</dbReference>
<dbReference type="CDD" id="cd02440">
    <property type="entry name" value="AdoMet_MTases"/>
    <property type="match status" value="1"/>
</dbReference>
<organism evidence="2 3">
    <name type="scientific">Haloplasma contractile SSD-17B</name>
    <dbReference type="NCBI Taxonomy" id="1033810"/>
    <lineage>
        <taxon>Bacteria</taxon>
        <taxon>Bacillati</taxon>
        <taxon>Mycoplasmatota</taxon>
        <taxon>Mollicutes</taxon>
        <taxon>Haloplasmatales</taxon>
        <taxon>Haloplasmataceae</taxon>
        <taxon>Haloplasma</taxon>
    </lineage>
</organism>
<reference evidence="2 3" key="2">
    <citation type="journal article" date="2013" name="PLoS ONE">
        <title>INDIGO - INtegrated Data Warehouse of MIcrobial GenOmes with Examples from the Red Sea Extremophiles.</title>
        <authorList>
            <person name="Alam I."/>
            <person name="Antunes A."/>
            <person name="Kamau A.A."/>
            <person name="Ba Alawi W."/>
            <person name="Kalkatawi M."/>
            <person name="Stingl U."/>
            <person name="Bajic V.B."/>
        </authorList>
    </citation>
    <scope>NUCLEOTIDE SEQUENCE [LARGE SCALE GENOMIC DNA]</scope>
    <source>
        <strain evidence="2 3">SSD-17B</strain>
    </source>
</reference>
<evidence type="ECO:0000313" key="3">
    <source>
        <dbReference type="Proteomes" id="UP000005707"/>
    </source>
</evidence>
<dbReference type="STRING" id="1033810.HLPCO_001218"/>
<dbReference type="Pfam" id="PF13847">
    <property type="entry name" value="Methyltransf_31"/>
    <property type="match status" value="1"/>
</dbReference>
<dbReference type="GO" id="GO:0032259">
    <property type="term" value="P:methylation"/>
    <property type="evidence" value="ECO:0007669"/>
    <property type="project" value="UniProtKB-KW"/>
</dbReference>
<gene>
    <name evidence="2" type="ORF">HLPCO_001218</name>
</gene>
<keyword evidence="2" id="KW-0808">Transferase</keyword>
<keyword evidence="2" id="KW-0489">Methyltransferase</keyword>
<accession>F7PVF6</accession>
<name>F7PVF6_9MOLU</name>
<dbReference type="RefSeq" id="WP_008825709.1">
    <property type="nucleotide sequence ID" value="NZ_AFNU02000003.1"/>
</dbReference>
<dbReference type="OrthoDB" id="9784101at2"/>
<dbReference type="SUPFAM" id="SSF53335">
    <property type="entry name" value="S-adenosyl-L-methionine-dependent methyltransferases"/>
    <property type="match status" value="1"/>
</dbReference>
<dbReference type="InParanoid" id="F7PVF6"/>
<dbReference type="eggNOG" id="COG4798">
    <property type="taxonomic scope" value="Bacteria"/>
</dbReference>
<dbReference type="InterPro" id="IPR029063">
    <property type="entry name" value="SAM-dependent_MTases_sf"/>
</dbReference>
<proteinExistence type="predicted"/>
<dbReference type="EMBL" id="AFNU02000003">
    <property type="protein sequence ID" value="ERJ12878.1"/>
    <property type="molecule type" value="Genomic_DNA"/>
</dbReference>
<keyword evidence="3" id="KW-1185">Reference proteome</keyword>
<dbReference type="PANTHER" id="PTHR43861">
    <property type="entry name" value="TRANS-ACONITATE 2-METHYLTRANSFERASE-RELATED"/>
    <property type="match status" value="1"/>
</dbReference>
<reference evidence="2 3" key="1">
    <citation type="journal article" date="2011" name="J. Bacteriol.">
        <title>Genome sequence of Haloplasma contractile, an unusual contractile bacterium from a deep-sea anoxic brine lake.</title>
        <authorList>
            <person name="Antunes A."/>
            <person name="Alam I."/>
            <person name="El Dorry H."/>
            <person name="Siam R."/>
            <person name="Robertson A."/>
            <person name="Bajic V.B."/>
            <person name="Stingl U."/>
        </authorList>
    </citation>
    <scope>NUCLEOTIDE SEQUENCE [LARGE SCALE GENOMIC DNA]</scope>
    <source>
        <strain evidence="2 3">SSD-17B</strain>
    </source>
</reference>
<dbReference type="EC" id="2.1.1.144" evidence="2"/>
<dbReference type="Proteomes" id="UP000005707">
    <property type="component" value="Unassembled WGS sequence"/>
</dbReference>
<evidence type="ECO:0000313" key="2">
    <source>
        <dbReference type="EMBL" id="ERJ12878.1"/>
    </source>
</evidence>
<sequence>MDFSIKKLKEIGSKISDKEVKSVLERIEIKPGQTVMDLGAGAGIYTLAIADAIGKDGHVYSVDTRKEILAYIESQATDKGFNNITYIEAESPIYDINQSSLDIIFTRNVLHHLPAAIDYITRLNDYLKDEGLLVLIDHSKGANIPGHSDDDFYTVDLVKELGINAGYSFYKTFDVKKNKLFVILKK</sequence>
<protein>
    <submittedName>
        <fullName evidence="2">UbiE-COQ5 methyltransferase protein</fullName>
        <ecNumber evidence="2">2.1.1.144</ecNumber>
    </submittedName>
</protein>
<dbReference type="InterPro" id="IPR025714">
    <property type="entry name" value="Methyltranfer_dom"/>
</dbReference>
<dbReference type="AlphaFoldDB" id="F7PVF6"/>
<comment type="caution">
    <text evidence="2">The sequence shown here is derived from an EMBL/GenBank/DDBJ whole genome shotgun (WGS) entry which is preliminary data.</text>
</comment>